<dbReference type="InterPro" id="IPR038606">
    <property type="entry name" value="To_sf"/>
</dbReference>
<dbReference type="AlphaFoldDB" id="A0A7R9BT70"/>
<dbReference type="Proteomes" id="UP000678499">
    <property type="component" value="Unassembled WGS sequence"/>
</dbReference>
<gene>
    <name evidence="2" type="ORF">NMOB1V02_LOCUS7426</name>
</gene>
<dbReference type="PANTHER" id="PTHR11008:SF9">
    <property type="entry name" value="PROTEIN TAKEOUT-LIKE PROTEIN"/>
    <property type="match status" value="1"/>
</dbReference>
<dbReference type="Gene3D" id="3.15.10.30">
    <property type="entry name" value="Haemolymph juvenile hormone binding protein"/>
    <property type="match status" value="2"/>
</dbReference>
<evidence type="ECO:0000256" key="1">
    <source>
        <dbReference type="SAM" id="SignalP"/>
    </source>
</evidence>
<organism evidence="2">
    <name type="scientific">Notodromas monacha</name>
    <dbReference type="NCBI Taxonomy" id="399045"/>
    <lineage>
        <taxon>Eukaryota</taxon>
        <taxon>Metazoa</taxon>
        <taxon>Ecdysozoa</taxon>
        <taxon>Arthropoda</taxon>
        <taxon>Crustacea</taxon>
        <taxon>Oligostraca</taxon>
        <taxon>Ostracoda</taxon>
        <taxon>Podocopa</taxon>
        <taxon>Podocopida</taxon>
        <taxon>Cypridocopina</taxon>
        <taxon>Cypridoidea</taxon>
        <taxon>Cyprididae</taxon>
        <taxon>Notodromas</taxon>
    </lineage>
</organism>
<evidence type="ECO:0000313" key="2">
    <source>
        <dbReference type="EMBL" id="CAD7279759.1"/>
    </source>
</evidence>
<dbReference type="InterPro" id="IPR010562">
    <property type="entry name" value="Haemolymph_juvenile_hormone-bd"/>
</dbReference>
<proteinExistence type="predicted"/>
<keyword evidence="3" id="KW-1185">Reference proteome</keyword>
<dbReference type="EMBL" id="CAJPEX010001775">
    <property type="protein sequence ID" value="CAG0919911.1"/>
    <property type="molecule type" value="Genomic_DNA"/>
</dbReference>
<dbReference type="EMBL" id="OA883812">
    <property type="protein sequence ID" value="CAD7279759.1"/>
    <property type="molecule type" value="Genomic_DNA"/>
</dbReference>
<feature type="signal peptide" evidence="1">
    <location>
        <begin position="1"/>
        <end position="22"/>
    </location>
</feature>
<accession>A0A7R9BT70</accession>
<sequence length="518" mass="56324">MKFFSGVILALVAGLLVQLVTCQTKWKPVLSGTYGKDLAKCKSSWVQISLDAENNSKSVADCMLKLAYAVGPRLSDPEGVPPIGLKTLDPMNVATVSVADSDLLKGTLTDVKIYKVADHLAPTFSSMKYDAKSKIATLSVKGKDVPLEGNYDLEVNAGALFRPGSTGTKTKGFLSGIAKTLAVEVRLFMRQKKNGGLSLYKVDTKSKVGKVELNFKPEKENDPLVGILNTIVSNPDVAGSQNLLRVFQQVSSHMMRLTVFVLVCVAKLGSGGKVVQGPYGTDLLACKADWIRVSQDPNMFSSCLEKLLLAVAPQASSPEGITLLGIPSFNPIKLDNFELPRNIPLKGSVKNVVIYNVTSAFNRDQSSIIYDVPTKTAILTVNLPSSIVETTYDLKLDLSDYLGFSPPEGAQQIDGARSRGKTRTRLDDVVCTCFAVMREKKKGGLVIEKASAQIRFGKFKMLFEPYDRDDQLARLMNIVAETDGVKPIVESMSIPIASRMSAMLGNLFHQGWKRLSDL</sequence>
<evidence type="ECO:0000313" key="3">
    <source>
        <dbReference type="Proteomes" id="UP000678499"/>
    </source>
</evidence>
<reference evidence="2" key="1">
    <citation type="submission" date="2020-11" db="EMBL/GenBank/DDBJ databases">
        <authorList>
            <person name="Tran Van P."/>
        </authorList>
    </citation>
    <scope>NUCLEOTIDE SEQUENCE</scope>
</reference>
<feature type="chain" id="PRO_5036210250" evidence="1">
    <location>
        <begin position="23"/>
        <end position="518"/>
    </location>
</feature>
<dbReference type="Pfam" id="PF06585">
    <property type="entry name" value="JHBP"/>
    <property type="match status" value="2"/>
</dbReference>
<name>A0A7R9BT70_9CRUS</name>
<dbReference type="OrthoDB" id="8118208at2759"/>
<dbReference type="PANTHER" id="PTHR11008">
    <property type="entry name" value="PROTEIN TAKEOUT-LIKE PROTEIN"/>
    <property type="match status" value="1"/>
</dbReference>
<keyword evidence="1" id="KW-0732">Signal</keyword>
<protein>
    <submittedName>
        <fullName evidence="2">Uncharacterized protein</fullName>
    </submittedName>
</protein>